<keyword evidence="3" id="KW-0309">Germination</keyword>
<evidence type="ECO:0000256" key="6">
    <source>
        <dbReference type="ARBA" id="ARBA00023139"/>
    </source>
</evidence>
<dbReference type="KEGG" id="cace:CACET_c33860"/>
<comment type="similarity">
    <text evidence="2">Belongs to the GerABKC lipoprotein family.</text>
</comment>
<dbReference type="InterPro" id="IPR038501">
    <property type="entry name" value="Spore_GerAC_C_sf"/>
</dbReference>
<gene>
    <name evidence="10" type="primary">gerKC5</name>
    <name evidence="10" type="ORF">CACET_c33860</name>
</gene>
<keyword evidence="7" id="KW-0449">Lipoprotein</keyword>
<protein>
    <submittedName>
        <fullName evidence="10">Spore germination protein KC</fullName>
    </submittedName>
</protein>
<sequence length="385" mass="43649">MKKISVFIIFIMLLLLLTGCWNQREINDLGIVIAMGIDIVEEDNIALTVQMVMPRMLDKDSGKENAIVSYTETGLTLFEALRKINLVSSNKPYIGHIQLVVFGESLVEKNLQHAVDFLERDHEFRTQALAVVTKGMSAKELLEIGSLMELLPAVHIVDIIQNTEHTGTSRKMLLFQVFEDLNRPGNHLILPTISKKTVEQPKVVRDLRIDGVAILQYGRLIGFLDPLETRGYLWVIGEVKGGILVVPAEGRKGELLSMEILRTHSKMDVHLVEDVFHLTVEIEEEGNIGGQQNPKDYTDPEGIAFLENQKEKVIYQEIEDVFYIAQNVLGTDFFGFGELVYKKYPHIWKEIQGDWDTIFRNCPVEISVQSRVKGSGQILRPSHNQ</sequence>
<dbReference type="Gene3D" id="3.30.300.210">
    <property type="entry name" value="Nutrient germinant receptor protein C, domain 3"/>
    <property type="match status" value="1"/>
</dbReference>
<evidence type="ECO:0000256" key="4">
    <source>
        <dbReference type="ARBA" id="ARBA00022729"/>
    </source>
</evidence>
<evidence type="ECO:0000313" key="10">
    <source>
        <dbReference type="EMBL" id="AKL96829.1"/>
    </source>
</evidence>
<evidence type="ECO:0000256" key="5">
    <source>
        <dbReference type="ARBA" id="ARBA00023136"/>
    </source>
</evidence>
<dbReference type="PANTHER" id="PTHR35789">
    <property type="entry name" value="SPORE GERMINATION PROTEIN B3"/>
    <property type="match status" value="1"/>
</dbReference>
<comment type="subcellular location">
    <subcellularLocation>
        <location evidence="1">Membrane</location>
        <topology evidence="1">Lipid-anchor</topology>
    </subcellularLocation>
</comment>
<feature type="domain" description="Spore germination GerAC-like C-terminal" evidence="8">
    <location>
        <begin position="210"/>
        <end position="376"/>
    </location>
</feature>
<evidence type="ECO:0000256" key="7">
    <source>
        <dbReference type="ARBA" id="ARBA00023288"/>
    </source>
</evidence>
<evidence type="ECO:0000259" key="8">
    <source>
        <dbReference type="Pfam" id="PF05504"/>
    </source>
</evidence>
<dbReference type="Pfam" id="PF05504">
    <property type="entry name" value="Spore_GerAC"/>
    <property type="match status" value="1"/>
</dbReference>
<keyword evidence="6" id="KW-0564">Palmitate</keyword>
<proteinExistence type="inferred from homology"/>
<dbReference type="AlphaFoldDB" id="A0A0D8IC76"/>
<dbReference type="InterPro" id="IPR057336">
    <property type="entry name" value="GerAC_N"/>
</dbReference>
<keyword evidence="11" id="KW-1185">Reference proteome</keyword>
<dbReference type="NCBIfam" id="TIGR02887">
    <property type="entry name" value="spore_ger_x_C"/>
    <property type="match status" value="1"/>
</dbReference>
<dbReference type="PROSITE" id="PS51257">
    <property type="entry name" value="PROKAR_LIPOPROTEIN"/>
    <property type="match status" value="1"/>
</dbReference>
<dbReference type="OrthoDB" id="9816067at2"/>
<dbReference type="GO" id="GO:0009847">
    <property type="term" value="P:spore germination"/>
    <property type="evidence" value="ECO:0007669"/>
    <property type="project" value="InterPro"/>
</dbReference>
<dbReference type="InterPro" id="IPR008844">
    <property type="entry name" value="Spore_GerAC-like"/>
</dbReference>
<dbReference type="EMBL" id="CP009687">
    <property type="protein sequence ID" value="AKL96829.1"/>
    <property type="molecule type" value="Genomic_DNA"/>
</dbReference>
<dbReference type="PANTHER" id="PTHR35789:SF1">
    <property type="entry name" value="SPORE GERMINATION PROTEIN B3"/>
    <property type="match status" value="1"/>
</dbReference>
<accession>A0A0D8IC76</accession>
<dbReference type="RefSeq" id="WP_044824253.1">
    <property type="nucleotide sequence ID" value="NZ_CP009687.1"/>
</dbReference>
<evidence type="ECO:0000256" key="1">
    <source>
        <dbReference type="ARBA" id="ARBA00004635"/>
    </source>
</evidence>
<evidence type="ECO:0000259" key="9">
    <source>
        <dbReference type="Pfam" id="PF25198"/>
    </source>
</evidence>
<evidence type="ECO:0000313" key="11">
    <source>
        <dbReference type="Proteomes" id="UP000035704"/>
    </source>
</evidence>
<keyword evidence="4" id="KW-0732">Signal</keyword>
<dbReference type="STRING" id="84022.CACET_c33860"/>
<dbReference type="PATRIC" id="fig|84022.5.peg.3577"/>
<evidence type="ECO:0000256" key="2">
    <source>
        <dbReference type="ARBA" id="ARBA00007886"/>
    </source>
</evidence>
<feature type="domain" description="Spore germination protein N-terminal" evidence="9">
    <location>
        <begin position="22"/>
        <end position="194"/>
    </location>
</feature>
<name>A0A0D8IC76_9CLOT</name>
<keyword evidence="5" id="KW-0472">Membrane</keyword>
<evidence type="ECO:0000256" key="3">
    <source>
        <dbReference type="ARBA" id="ARBA00022544"/>
    </source>
</evidence>
<dbReference type="Pfam" id="PF25198">
    <property type="entry name" value="Spore_GerAC_N"/>
    <property type="match status" value="1"/>
</dbReference>
<dbReference type="GO" id="GO:0016020">
    <property type="term" value="C:membrane"/>
    <property type="evidence" value="ECO:0007669"/>
    <property type="project" value="UniProtKB-SubCell"/>
</dbReference>
<organism evidence="10 11">
    <name type="scientific">Clostridium aceticum</name>
    <dbReference type="NCBI Taxonomy" id="84022"/>
    <lineage>
        <taxon>Bacteria</taxon>
        <taxon>Bacillati</taxon>
        <taxon>Bacillota</taxon>
        <taxon>Clostridia</taxon>
        <taxon>Eubacteriales</taxon>
        <taxon>Clostridiaceae</taxon>
        <taxon>Clostridium</taxon>
    </lineage>
</organism>
<dbReference type="InterPro" id="IPR046953">
    <property type="entry name" value="Spore_GerAC-like_C"/>
</dbReference>
<dbReference type="Proteomes" id="UP000035704">
    <property type="component" value="Chromosome"/>
</dbReference>
<dbReference type="Gene3D" id="6.20.190.10">
    <property type="entry name" value="Nutrient germinant receptor protein C, domain 1"/>
    <property type="match status" value="1"/>
</dbReference>
<reference evidence="10 11" key="1">
    <citation type="submission" date="2014-10" db="EMBL/GenBank/DDBJ databases">
        <title>Genome sequence of Clostridium aceticum DSM 1496.</title>
        <authorList>
            <person name="Poehlein A."/>
            <person name="Schiel-Bengelsdorf B."/>
            <person name="Gottschalk G."/>
            <person name="Duerre P."/>
            <person name="Daniel R."/>
        </authorList>
    </citation>
    <scope>NUCLEOTIDE SEQUENCE [LARGE SCALE GENOMIC DNA]</scope>
    <source>
        <strain evidence="10 11">DSM 1496</strain>
    </source>
</reference>